<name>A0A0B5D6B9_9CORY</name>
<keyword evidence="1" id="KW-0732">Signal</keyword>
<dbReference type="RefSeq" id="WP_052437735.1">
    <property type="nucleotide sequence ID" value="NZ_BCSU01000018.1"/>
</dbReference>
<evidence type="ECO:0008006" key="4">
    <source>
        <dbReference type="Google" id="ProtNLM"/>
    </source>
</evidence>
<evidence type="ECO:0000256" key="1">
    <source>
        <dbReference type="SAM" id="SignalP"/>
    </source>
</evidence>
<accession>A0A0B5D6B9</accession>
<organism evidence="2 3">
    <name type="scientific">Corynebacterium humireducens NBRC 106098 = DSM 45392</name>
    <dbReference type="NCBI Taxonomy" id="1223515"/>
    <lineage>
        <taxon>Bacteria</taxon>
        <taxon>Bacillati</taxon>
        <taxon>Actinomycetota</taxon>
        <taxon>Actinomycetes</taxon>
        <taxon>Mycobacteriales</taxon>
        <taxon>Corynebacteriaceae</taxon>
        <taxon>Corynebacterium</taxon>
    </lineage>
</organism>
<dbReference type="Proteomes" id="UP000031524">
    <property type="component" value="Chromosome"/>
</dbReference>
<feature type="signal peptide" evidence="1">
    <location>
        <begin position="1"/>
        <end position="25"/>
    </location>
</feature>
<proteinExistence type="predicted"/>
<dbReference type="EMBL" id="CP005286">
    <property type="protein sequence ID" value="AJE32712.1"/>
    <property type="molecule type" value="Genomic_DNA"/>
</dbReference>
<dbReference type="InterPro" id="IPR021114">
    <property type="entry name" value="Porin_PorB/PorC"/>
</dbReference>
<dbReference type="Gene3D" id="1.10.10.1280">
    <property type="entry name" value="Alpha-helical porin B/porin C"/>
    <property type="match status" value="1"/>
</dbReference>
<dbReference type="InterPro" id="IPR041910">
    <property type="entry name" value="Alpha_h_PorB/PorC"/>
</dbReference>
<protein>
    <recommendedName>
        <fullName evidence="4">Secreted protein</fullName>
    </recommendedName>
</protein>
<keyword evidence="3" id="KW-1185">Reference proteome</keyword>
<dbReference type="AlphaFoldDB" id="A0A0B5D6B9"/>
<evidence type="ECO:0000313" key="2">
    <source>
        <dbReference type="EMBL" id="AJE32712.1"/>
    </source>
</evidence>
<gene>
    <name evidence="2" type="ORF">B842_04295</name>
</gene>
<dbReference type="Pfam" id="PF11565">
    <property type="entry name" value="PorB"/>
    <property type="match status" value="1"/>
</dbReference>
<reference evidence="2 3" key="1">
    <citation type="submission" date="2013-04" db="EMBL/GenBank/DDBJ databases">
        <title>Complete genome sequence of Corynebacterium humireducens DSM 45392(T), isolated from a wastewater-fed microbial fuel cell.</title>
        <authorList>
            <person name="Ruckert C."/>
            <person name="Albersmeier A."/>
            <person name="Kalinowski J."/>
        </authorList>
    </citation>
    <scope>NUCLEOTIDE SEQUENCE [LARGE SCALE GENOMIC DNA]</scope>
    <source>
        <strain evidence="3">MFC-5</strain>
    </source>
</reference>
<feature type="chain" id="PRO_5039113665" description="Secreted protein" evidence="1">
    <location>
        <begin position="26"/>
        <end position="128"/>
    </location>
</feature>
<sequence length="128" mass="13600">MLRRALATIAVSTVAVVGLAPAASAQVIPDLGTFIKQLPCNQLEQGLKSANLIDEDTTRNQLASKLRTETGKVIDNPLFNVAASAYANQLADRALECEIVKEDPKSPIAGSTQFLEMFEGLSSAVAKK</sequence>
<evidence type="ECO:0000313" key="3">
    <source>
        <dbReference type="Proteomes" id="UP000031524"/>
    </source>
</evidence>
<dbReference type="STRING" id="1223515.B842_04295"/>
<dbReference type="KEGG" id="chm:B842_04295"/>
<dbReference type="HOGENOM" id="CLU_149204_0_0_11"/>